<comment type="caution">
    <text evidence="1">The sequence shown here is derived from an EMBL/GenBank/DDBJ whole genome shotgun (WGS) entry which is preliminary data.</text>
</comment>
<reference evidence="1 2" key="1">
    <citation type="submission" date="2018-06" db="EMBL/GenBank/DDBJ databases">
        <title>Comparative genomics reveals the genomic features of Rhizophagus irregularis, R. cerebriforme, R. diaphanum and Gigaspora rosea, and their symbiotic lifestyle signature.</title>
        <authorList>
            <person name="Morin E."/>
            <person name="San Clemente H."/>
            <person name="Chen E.C.H."/>
            <person name="De La Providencia I."/>
            <person name="Hainaut M."/>
            <person name="Kuo A."/>
            <person name="Kohler A."/>
            <person name="Murat C."/>
            <person name="Tang N."/>
            <person name="Roy S."/>
            <person name="Loubradou J."/>
            <person name="Henrissat B."/>
            <person name="Grigoriev I.V."/>
            <person name="Corradi N."/>
            <person name="Roux C."/>
            <person name="Martin F.M."/>
        </authorList>
    </citation>
    <scope>NUCLEOTIDE SEQUENCE [LARGE SCALE GENOMIC DNA]</scope>
    <source>
        <strain evidence="1 2">DAOM 194757</strain>
    </source>
</reference>
<accession>A0A397TYQ6</accession>
<evidence type="ECO:0000313" key="2">
    <source>
        <dbReference type="Proteomes" id="UP000266673"/>
    </source>
</evidence>
<protein>
    <submittedName>
        <fullName evidence="1">Uncharacterized protein</fullName>
    </submittedName>
</protein>
<organism evidence="1 2">
    <name type="scientific">Gigaspora rosea</name>
    <dbReference type="NCBI Taxonomy" id="44941"/>
    <lineage>
        <taxon>Eukaryota</taxon>
        <taxon>Fungi</taxon>
        <taxon>Fungi incertae sedis</taxon>
        <taxon>Mucoromycota</taxon>
        <taxon>Glomeromycotina</taxon>
        <taxon>Glomeromycetes</taxon>
        <taxon>Diversisporales</taxon>
        <taxon>Gigasporaceae</taxon>
        <taxon>Gigaspora</taxon>
    </lineage>
</organism>
<sequence length="286" mass="33050">MNFENIQAESSNAAMNIDNFEALNYSIYQYSDEETIISSDFETDSIGDDDAVNNNLNDAIEFQLTALQNCILTTSLIRNPPITREGVSFTLQTYLDHFLYDASQSDASLNDIKYAIYGAIGDHENYGSDGLPVFPQIDLSEFKMNTSNHIAYKYDLDSFLLNTYTLNIITRPIQFFPFTNRLWNLNQHNYEYHDIIDNNGINRKVKLVNIPHFQLAQFGDFGIFKILVFFPKMYRVGSKKRNYLTNATLSIWYDQIFLPALKDSCQLDVVHHYPSCFDAYLFKAKK</sequence>
<keyword evidence="2" id="KW-1185">Reference proteome</keyword>
<proteinExistence type="predicted"/>
<gene>
    <name evidence="1" type="ORF">C2G38_1407243</name>
</gene>
<dbReference type="AlphaFoldDB" id="A0A397TYQ6"/>
<name>A0A397TYQ6_9GLOM</name>
<dbReference type="Proteomes" id="UP000266673">
    <property type="component" value="Unassembled WGS sequence"/>
</dbReference>
<feature type="non-terminal residue" evidence="1">
    <location>
        <position position="286"/>
    </location>
</feature>
<evidence type="ECO:0000313" key="1">
    <source>
        <dbReference type="EMBL" id="RIA99974.1"/>
    </source>
</evidence>
<dbReference type="EMBL" id="QKWP01005875">
    <property type="protein sequence ID" value="RIA99974.1"/>
    <property type="molecule type" value="Genomic_DNA"/>
</dbReference>
<dbReference type="OrthoDB" id="3261690at2759"/>